<evidence type="ECO:0008006" key="5">
    <source>
        <dbReference type="Google" id="ProtNLM"/>
    </source>
</evidence>
<reference evidence="3 4" key="1">
    <citation type="submission" date="2017-09" db="EMBL/GenBank/DDBJ databases">
        <title>WGS assembly of Aquilegia coerulea Goldsmith.</title>
        <authorList>
            <person name="Hodges S."/>
            <person name="Kramer E."/>
            <person name="Nordborg M."/>
            <person name="Tomkins J."/>
            <person name="Borevitz J."/>
            <person name="Derieg N."/>
            <person name="Yan J."/>
            <person name="Mihaltcheva S."/>
            <person name="Hayes R.D."/>
            <person name="Rokhsar D."/>
        </authorList>
    </citation>
    <scope>NUCLEOTIDE SEQUENCE [LARGE SCALE GENOMIC DNA]</scope>
    <source>
        <strain evidence="4">cv. Goldsmith</strain>
    </source>
</reference>
<dbReference type="PANTHER" id="PTHR47926">
    <property type="entry name" value="PENTATRICOPEPTIDE REPEAT-CONTAINING PROTEIN"/>
    <property type="match status" value="1"/>
</dbReference>
<dbReference type="PANTHER" id="PTHR47926:SF454">
    <property type="entry name" value="REPEAT-CONTAINING PROTEIN, PUTATIVE-RELATED"/>
    <property type="match status" value="1"/>
</dbReference>
<dbReference type="InterPro" id="IPR046960">
    <property type="entry name" value="PPR_At4g14850-like_plant"/>
</dbReference>
<dbReference type="Pfam" id="PF01535">
    <property type="entry name" value="PPR"/>
    <property type="match status" value="3"/>
</dbReference>
<dbReference type="PROSITE" id="PS51375">
    <property type="entry name" value="PPR"/>
    <property type="match status" value="2"/>
</dbReference>
<dbReference type="OrthoDB" id="9990610at2759"/>
<dbReference type="Pfam" id="PF13041">
    <property type="entry name" value="PPR_2"/>
    <property type="match status" value="1"/>
</dbReference>
<gene>
    <name evidence="3" type="ORF">AQUCO_00500519v1</name>
</gene>
<dbReference type="Gene3D" id="1.25.40.10">
    <property type="entry name" value="Tetratricopeptide repeat domain"/>
    <property type="match status" value="3"/>
</dbReference>
<dbReference type="NCBIfam" id="TIGR00756">
    <property type="entry name" value="PPR"/>
    <property type="match status" value="3"/>
</dbReference>
<accession>A0A2G5ESA0</accession>
<dbReference type="InterPro" id="IPR002885">
    <property type="entry name" value="PPR_rpt"/>
</dbReference>
<evidence type="ECO:0000313" key="3">
    <source>
        <dbReference type="EMBL" id="PIA58628.1"/>
    </source>
</evidence>
<dbReference type="Proteomes" id="UP000230069">
    <property type="component" value="Unassembled WGS sequence"/>
</dbReference>
<feature type="repeat" description="PPR" evidence="2">
    <location>
        <begin position="130"/>
        <end position="164"/>
    </location>
</feature>
<proteinExistence type="predicted"/>
<keyword evidence="1" id="KW-0677">Repeat</keyword>
<evidence type="ECO:0000313" key="4">
    <source>
        <dbReference type="Proteomes" id="UP000230069"/>
    </source>
</evidence>
<dbReference type="GO" id="GO:0003723">
    <property type="term" value="F:RNA binding"/>
    <property type="evidence" value="ECO:0007669"/>
    <property type="project" value="InterPro"/>
</dbReference>
<feature type="repeat" description="PPR" evidence="2">
    <location>
        <begin position="37"/>
        <end position="71"/>
    </location>
</feature>
<dbReference type="AlphaFoldDB" id="A0A2G5ESA0"/>
<organism evidence="3 4">
    <name type="scientific">Aquilegia coerulea</name>
    <name type="common">Rocky mountain columbine</name>
    <dbReference type="NCBI Taxonomy" id="218851"/>
    <lineage>
        <taxon>Eukaryota</taxon>
        <taxon>Viridiplantae</taxon>
        <taxon>Streptophyta</taxon>
        <taxon>Embryophyta</taxon>
        <taxon>Tracheophyta</taxon>
        <taxon>Spermatophyta</taxon>
        <taxon>Magnoliopsida</taxon>
        <taxon>Ranunculales</taxon>
        <taxon>Ranunculaceae</taxon>
        <taxon>Thalictroideae</taxon>
        <taxon>Aquilegia</taxon>
    </lineage>
</organism>
<evidence type="ECO:0000256" key="2">
    <source>
        <dbReference type="PROSITE-ProRule" id="PRU00708"/>
    </source>
</evidence>
<evidence type="ECO:0000256" key="1">
    <source>
        <dbReference type="ARBA" id="ARBA00022737"/>
    </source>
</evidence>
<dbReference type="InParanoid" id="A0A2G5ESA0"/>
<sequence>MIAKLIDCLFTTKKTELASSVFTWRGYYSNISNQSSVNVLWTTMIKGYSCYGSFKESLVFYVEIKRRGVFPNIFNIPFAVKSCAVVKALSESQQIHSDIVKLGFVSNVFVQTALLDMYVKCGRMEIAEKNVVSWSVIVDGYCRHGMLDLAQKMFHEMPNRNVVTWNVMVDGLTRYRVDTQGQGSGKPEEAIKLFHEMLEANLKLDAVTMLTVISAVSQLESLHLCAWIENCVTERGFRFDLRILNAIIIMYVQCESIEKAFEIFEKMPNKPFPCFL</sequence>
<keyword evidence="4" id="KW-1185">Reference proteome</keyword>
<protein>
    <recommendedName>
        <fullName evidence="5">Pentatricopeptide repeat-containing protein</fullName>
    </recommendedName>
</protein>
<name>A0A2G5ESA0_AQUCA</name>
<dbReference type="STRING" id="218851.A0A2G5ESA0"/>
<dbReference type="GO" id="GO:0009451">
    <property type="term" value="P:RNA modification"/>
    <property type="evidence" value="ECO:0007669"/>
    <property type="project" value="InterPro"/>
</dbReference>
<dbReference type="EMBL" id="KZ305022">
    <property type="protein sequence ID" value="PIA58628.1"/>
    <property type="molecule type" value="Genomic_DNA"/>
</dbReference>
<dbReference type="InterPro" id="IPR011990">
    <property type="entry name" value="TPR-like_helical_dom_sf"/>
</dbReference>